<protein>
    <recommendedName>
        <fullName evidence="5">Htaa domain-containing protein</fullName>
    </recommendedName>
</protein>
<feature type="compositionally biased region" description="Gly residues" evidence="1">
    <location>
        <begin position="330"/>
        <end position="340"/>
    </location>
</feature>
<organism evidence="3 4">
    <name type="scientific">Labedella populi</name>
    <dbReference type="NCBI Taxonomy" id="2498850"/>
    <lineage>
        <taxon>Bacteria</taxon>
        <taxon>Bacillati</taxon>
        <taxon>Actinomycetota</taxon>
        <taxon>Actinomycetes</taxon>
        <taxon>Micrococcales</taxon>
        <taxon>Microbacteriaceae</taxon>
        <taxon>Labedella</taxon>
    </lineage>
</organism>
<feature type="region of interest" description="Disordered" evidence="1">
    <location>
        <begin position="38"/>
        <end position="65"/>
    </location>
</feature>
<keyword evidence="2" id="KW-0732">Signal</keyword>
<evidence type="ECO:0000256" key="2">
    <source>
        <dbReference type="SAM" id="SignalP"/>
    </source>
</evidence>
<evidence type="ECO:0008006" key="5">
    <source>
        <dbReference type="Google" id="ProtNLM"/>
    </source>
</evidence>
<dbReference type="RefSeq" id="WP_128498322.1">
    <property type="nucleotide sequence ID" value="NZ_RZNC01000002.1"/>
</dbReference>
<reference evidence="3 4" key="1">
    <citation type="submission" date="2018-12" db="EMBL/GenBank/DDBJ databases">
        <authorList>
            <person name="Li F."/>
        </authorList>
    </citation>
    <scope>NUCLEOTIDE SEQUENCE [LARGE SCALE GENOMIC DNA]</scope>
    <source>
        <strain evidence="3 4">8H24J-4-2</strain>
    </source>
</reference>
<feature type="signal peptide" evidence="2">
    <location>
        <begin position="1"/>
        <end position="32"/>
    </location>
</feature>
<dbReference type="OrthoDB" id="7210788at2"/>
<sequence length="425" mass="42668">MKRRGTGRRTLSRLVAALVVAGTVAVATALSAGTAVVASTDPDDDGVPIDVRVPEATEPPTPGDATVDDAQLRWGLSREASGGAFAGGCNFLSAGVAGDSGGARVWGADDGLYASRSGDVTIVKATSGGEWEEASFATKCLDAAGNTVTAASLTSSTDSQVVFSGGTGTIGDDRVDLRWTGAFTVAFYGGMTYWSASDPILTVDAEGTGRLTATLSGYGTSMEDMSKWEPIPGRTVVLAELRDVPLADGGFQILPEYLGVAAPGAGQVERTDANAPFWGSFPASFLGFQKLTGQTGYWLTSGGQRDPAKPATLLTINADARAPAIVPTTGGSGGGSGTTSGGTTTPRNGATIAPAATTGAPEAVALGPAQAPSTVQRSGAALVPAATDPLVPLVLPLGGSVLAVLVSILASLHLGGRLRFPWSLA</sequence>
<gene>
    <name evidence="3" type="ORF">ELQ92_07245</name>
</gene>
<evidence type="ECO:0000313" key="4">
    <source>
        <dbReference type="Proteomes" id="UP000288603"/>
    </source>
</evidence>
<keyword evidence="4" id="KW-1185">Reference proteome</keyword>
<dbReference type="AlphaFoldDB" id="A0A444QCX7"/>
<feature type="chain" id="PRO_5038495368" description="Htaa domain-containing protein" evidence="2">
    <location>
        <begin position="33"/>
        <end position="425"/>
    </location>
</feature>
<comment type="caution">
    <text evidence="3">The sequence shown here is derived from an EMBL/GenBank/DDBJ whole genome shotgun (WGS) entry which is preliminary data.</text>
</comment>
<dbReference type="EMBL" id="RZNC01000002">
    <property type="protein sequence ID" value="RWZ64544.1"/>
    <property type="molecule type" value="Genomic_DNA"/>
</dbReference>
<dbReference type="Proteomes" id="UP000288603">
    <property type="component" value="Unassembled WGS sequence"/>
</dbReference>
<accession>A0A444QCX7</accession>
<proteinExistence type="predicted"/>
<evidence type="ECO:0000313" key="3">
    <source>
        <dbReference type="EMBL" id="RWZ64544.1"/>
    </source>
</evidence>
<evidence type="ECO:0000256" key="1">
    <source>
        <dbReference type="SAM" id="MobiDB-lite"/>
    </source>
</evidence>
<feature type="region of interest" description="Disordered" evidence="1">
    <location>
        <begin position="326"/>
        <end position="349"/>
    </location>
</feature>
<name>A0A444QCX7_9MICO</name>